<dbReference type="Pfam" id="PF09346">
    <property type="entry name" value="SMI1_KNR4"/>
    <property type="match status" value="1"/>
</dbReference>
<name>A0A1E3QGX7_LIPST</name>
<dbReference type="GO" id="GO:0070880">
    <property type="term" value="P:fungal-type cell wall beta-glucan biosynthetic process"/>
    <property type="evidence" value="ECO:0007669"/>
    <property type="project" value="TreeGrafter"/>
</dbReference>
<protein>
    <recommendedName>
        <fullName evidence="3">Knr4/Smi1-like domain-containing protein</fullName>
    </recommendedName>
</protein>
<proteinExistence type="inferred from homology"/>
<dbReference type="PIRSF" id="PIRSF017023">
    <property type="entry name" value="KNR4"/>
    <property type="match status" value="1"/>
</dbReference>
<dbReference type="InterPro" id="IPR018958">
    <property type="entry name" value="Knr4/Smi1-like_dom"/>
</dbReference>
<dbReference type="SMART" id="SM00860">
    <property type="entry name" value="SMI1_KNR4"/>
    <property type="match status" value="1"/>
</dbReference>
<evidence type="ECO:0000259" key="3">
    <source>
        <dbReference type="SMART" id="SM00860"/>
    </source>
</evidence>
<feature type="region of interest" description="Disordered" evidence="2">
    <location>
        <begin position="187"/>
        <end position="215"/>
    </location>
</feature>
<reference evidence="4 5" key="1">
    <citation type="journal article" date="2016" name="Proc. Natl. Acad. Sci. U.S.A.">
        <title>Comparative genomics of biotechnologically important yeasts.</title>
        <authorList>
            <person name="Riley R."/>
            <person name="Haridas S."/>
            <person name="Wolfe K.H."/>
            <person name="Lopes M.R."/>
            <person name="Hittinger C.T."/>
            <person name="Goeker M."/>
            <person name="Salamov A.A."/>
            <person name="Wisecaver J.H."/>
            <person name="Long T.M."/>
            <person name="Calvey C.H."/>
            <person name="Aerts A.L."/>
            <person name="Barry K.W."/>
            <person name="Choi C."/>
            <person name="Clum A."/>
            <person name="Coughlan A.Y."/>
            <person name="Deshpande S."/>
            <person name="Douglass A.P."/>
            <person name="Hanson S.J."/>
            <person name="Klenk H.-P."/>
            <person name="LaButti K.M."/>
            <person name="Lapidus A."/>
            <person name="Lindquist E.A."/>
            <person name="Lipzen A.M."/>
            <person name="Meier-Kolthoff J.P."/>
            <person name="Ohm R.A."/>
            <person name="Otillar R.P."/>
            <person name="Pangilinan J.L."/>
            <person name="Peng Y."/>
            <person name="Rokas A."/>
            <person name="Rosa C.A."/>
            <person name="Scheuner C."/>
            <person name="Sibirny A.A."/>
            <person name="Slot J.C."/>
            <person name="Stielow J.B."/>
            <person name="Sun H."/>
            <person name="Kurtzman C.P."/>
            <person name="Blackwell M."/>
            <person name="Grigoriev I.V."/>
            <person name="Jeffries T.W."/>
        </authorList>
    </citation>
    <scope>NUCLEOTIDE SEQUENCE [LARGE SCALE GENOMIC DNA]</scope>
    <source>
        <strain evidence="4 5">NRRL Y-11557</strain>
    </source>
</reference>
<feature type="region of interest" description="Disordered" evidence="2">
    <location>
        <begin position="389"/>
        <end position="451"/>
    </location>
</feature>
<evidence type="ECO:0000256" key="1">
    <source>
        <dbReference type="ARBA" id="ARBA00005303"/>
    </source>
</evidence>
<sequence length="451" mass="49242">MTSHPSSVALTPSASNSYYAGPDGGMTSSSHLTLPTPIYSPGMRSLSTTKLTQYSSKTTTASTPTEYSTIQLQDFEDGVAPAPPVKLSWNRISRWAERSYPELFDELNEPAFPPDLENLERATECVLPPDVRASFLEHDGQDRSGKPCGLIFGTALLDTDEVIAEWELWRAVAMAIEQENRTSVITAPVDSAQASSSSSQARKPQKRRNDFTAHQTSVPHQAVHPVYAHTGWLPLAKDFCGNNIAVDLAPGPAGHWGQVILYGREFDRKYVIARSWGHFLAMLADDLEEGRWSVDEDSEELWYVSGGKVHVYFEVLKRRVERTVAQKGQAAANGQLKRSRPAPLTLNSNESTATLTSTLKNANASTGSLQHLLTPASPGVVNARLPRIENAGARRSAEETTKKHSSSPDDTESAGLVRPRSPTKKPLSEEEQGLVDVDVNNAEPSLEIALD</sequence>
<feature type="domain" description="Knr4/Smi1-like" evidence="3">
    <location>
        <begin position="110"/>
        <end position="282"/>
    </location>
</feature>
<dbReference type="InterPro" id="IPR051873">
    <property type="entry name" value="KNR4/SMI1_regulator"/>
</dbReference>
<dbReference type="AlphaFoldDB" id="A0A1E3QGX7"/>
<dbReference type="OrthoDB" id="2305498at2759"/>
<gene>
    <name evidence="4" type="ORF">LIPSTDRAFT_67682</name>
</gene>
<feature type="region of interest" description="Disordered" evidence="2">
    <location>
        <begin position="327"/>
        <end position="348"/>
    </location>
</feature>
<feature type="compositionally biased region" description="Low complexity" evidence="2">
    <location>
        <begin position="191"/>
        <end position="201"/>
    </location>
</feature>
<organism evidence="4 5">
    <name type="scientific">Lipomyces starkeyi NRRL Y-11557</name>
    <dbReference type="NCBI Taxonomy" id="675824"/>
    <lineage>
        <taxon>Eukaryota</taxon>
        <taxon>Fungi</taxon>
        <taxon>Dikarya</taxon>
        <taxon>Ascomycota</taxon>
        <taxon>Saccharomycotina</taxon>
        <taxon>Lipomycetes</taxon>
        <taxon>Lipomycetales</taxon>
        <taxon>Lipomycetaceae</taxon>
        <taxon>Lipomyces</taxon>
    </lineage>
</organism>
<evidence type="ECO:0000313" key="4">
    <source>
        <dbReference type="EMBL" id="ODQ76704.1"/>
    </source>
</evidence>
<dbReference type="InterPro" id="IPR009203">
    <property type="entry name" value="Knr4/Smi1"/>
</dbReference>
<dbReference type="InterPro" id="IPR037883">
    <property type="entry name" value="Knr4/Smi1-like_sf"/>
</dbReference>
<dbReference type="SUPFAM" id="SSF160631">
    <property type="entry name" value="SMI1/KNR4-like"/>
    <property type="match status" value="1"/>
</dbReference>
<comment type="similarity">
    <text evidence="1">Belongs to the KNR4/SMI1 family.</text>
</comment>
<dbReference type="Proteomes" id="UP000094385">
    <property type="component" value="Unassembled WGS sequence"/>
</dbReference>
<evidence type="ECO:0000256" key="2">
    <source>
        <dbReference type="SAM" id="MobiDB-lite"/>
    </source>
</evidence>
<keyword evidence="5" id="KW-1185">Reference proteome</keyword>
<dbReference type="PANTHER" id="PTHR47432">
    <property type="entry name" value="CELL WALL ASSEMBLY REGULATOR SMI1"/>
    <property type="match status" value="1"/>
</dbReference>
<dbReference type="EMBL" id="KV454289">
    <property type="protein sequence ID" value="ODQ76704.1"/>
    <property type="molecule type" value="Genomic_DNA"/>
</dbReference>
<dbReference type="GO" id="GO:0043332">
    <property type="term" value="C:mating projection tip"/>
    <property type="evidence" value="ECO:0007669"/>
    <property type="project" value="TreeGrafter"/>
</dbReference>
<dbReference type="PANTHER" id="PTHR47432:SF1">
    <property type="entry name" value="CELL WALL ASSEMBLY REGULATOR SMI1"/>
    <property type="match status" value="1"/>
</dbReference>
<dbReference type="STRING" id="675824.A0A1E3QGX7"/>
<evidence type="ECO:0000313" key="5">
    <source>
        <dbReference type="Proteomes" id="UP000094385"/>
    </source>
</evidence>
<accession>A0A1E3QGX7</accession>